<dbReference type="GO" id="GO:0030976">
    <property type="term" value="F:thiamine pyrophosphate binding"/>
    <property type="evidence" value="ECO:0007669"/>
    <property type="project" value="InterPro"/>
</dbReference>
<dbReference type="PANTHER" id="PTHR43710">
    <property type="entry name" value="2-HYDROXYACYL-COA LYASE"/>
    <property type="match status" value="1"/>
</dbReference>
<dbReference type="GO" id="GO:0016491">
    <property type="term" value="F:oxidoreductase activity"/>
    <property type="evidence" value="ECO:0007669"/>
    <property type="project" value="UniProtKB-KW"/>
</dbReference>
<accession>X0UPB2</accession>
<gene>
    <name evidence="4" type="ORF">S01H1_45554</name>
</gene>
<dbReference type="Pfam" id="PF01855">
    <property type="entry name" value="POR_N"/>
    <property type="match status" value="1"/>
</dbReference>
<feature type="domain" description="Pyruvate flavodoxin/ferredoxin oxidoreductase pyrimidine binding" evidence="3">
    <location>
        <begin position="21"/>
        <end position="206"/>
    </location>
</feature>
<dbReference type="GO" id="GO:0046872">
    <property type="term" value="F:metal ion binding"/>
    <property type="evidence" value="ECO:0007669"/>
    <property type="project" value="UniProtKB-KW"/>
</dbReference>
<dbReference type="PANTHER" id="PTHR43710:SF7">
    <property type="entry name" value="INDOLEPYRUVATE OXIDOREDUCTASE SUBUNIT IORA"/>
    <property type="match status" value="1"/>
</dbReference>
<proteinExistence type="predicted"/>
<dbReference type="InterPro" id="IPR045025">
    <property type="entry name" value="HACL1-like"/>
</dbReference>
<dbReference type="InterPro" id="IPR002880">
    <property type="entry name" value="Pyrv_Fd/Flavodoxin_OxRdtase_N"/>
</dbReference>
<evidence type="ECO:0000256" key="1">
    <source>
        <dbReference type="ARBA" id="ARBA00022723"/>
    </source>
</evidence>
<keyword evidence="2" id="KW-0560">Oxidoreductase</keyword>
<evidence type="ECO:0000313" key="4">
    <source>
        <dbReference type="EMBL" id="GAG01112.1"/>
    </source>
</evidence>
<keyword evidence="1" id="KW-0479">Metal-binding</keyword>
<evidence type="ECO:0000256" key="2">
    <source>
        <dbReference type="ARBA" id="ARBA00023002"/>
    </source>
</evidence>
<dbReference type="FunFam" id="3.40.50.970:FF:000039">
    <property type="entry name" value="Indolepyruvate oxidoreductase subunit IorA"/>
    <property type="match status" value="1"/>
</dbReference>
<dbReference type="EMBL" id="BARS01029117">
    <property type="protein sequence ID" value="GAG01112.1"/>
    <property type="molecule type" value="Genomic_DNA"/>
</dbReference>
<organism evidence="4">
    <name type="scientific">marine sediment metagenome</name>
    <dbReference type="NCBI Taxonomy" id="412755"/>
    <lineage>
        <taxon>unclassified sequences</taxon>
        <taxon>metagenomes</taxon>
        <taxon>ecological metagenomes</taxon>
    </lineage>
</organism>
<dbReference type="CDD" id="cd07034">
    <property type="entry name" value="TPP_PYR_PFOR_IOR-alpha_like"/>
    <property type="match status" value="1"/>
</dbReference>
<dbReference type="SUPFAM" id="SSF52518">
    <property type="entry name" value="Thiamin diphosphate-binding fold (THDP-binding)"/>
    <property type="match status" value="1"/>
</dbReference>
<protein>
    <recommendedName>
        <fullName evidence="3">Pyruvate flavodoxin/ferredoxin oxidoreductase pyrimidine binding domain-containing protein</fullName>
    </recommendedName>
</protein>
<evidence type="ECO:0000259" key="3">
    <source>
        <dbReference type="Pfam" id="PF01855"/>
    </source>
</evidence>
<reference evidence="4" key="1">
    <citation type="journal article" date="2014" name="Front. Microbiol.">
        <title>High frequency of phylogenetically diverse reductive dehalogenase-homologous genes in deep subseafloor sedimentary metagenomes.</title>
        <authorList>
            <person name="Kawai M."/>
            <person name="Futagami T."/>
            <person name="Toyoda A."/>
            <person name="Takaki Y."/>
            <person name="Nishi S."/>
            <person name="Hori S."/>
            <person name="Arai W."/>
            <person name="Tsubouchi T."/>
            <person name="Morono Y."/>
            <person name="Uchiyama I."/>
            <person name="Ito T."/>
            <person name="Fujiyama A."/>
            <person name="Inagaki F."/>
            <person name="Takami H."/>
        </authorList>
    </citation>
    <scope>NUCLEOTIDE SEQUENCE</scope>
    <source>
        <strain evidence="4">Expedition CK06-06</strain>
    </source>
</reference>
<dbReference type="AlphaFoldDB" id="X0UPB2"/>
<sequence length="255" mass="28074">MRKTGQEEVRVLLGNVAIARGIVEAGCHVVTSYPGTPSSEIVPAVVEFKKELGLDTYIEWSANEKVAYDNALAASLTGKRAAVAMKQVGLNVASDSLMSSAYTGVIGGLVIISCDDPGPHSSQTEQDSRFFAMFAKVPAYDPSTPQEAKEMVKEAFELSETFEIPVLLRPTIRVSHAKQSVRLSPLKVLDRPANFEKNPERWAATPRYRLVLHKKLNETLQKIRERFENDTKWNYEAGKSRGASLGIITCSVSFV</sequence>
<dbReference type="Gene3D" id="3.40.50.970">
    <property type="match status" value="1"/>
</dbReference>
<feature type="non-terminal residue" evidence="4">
    <location>
        <position position="255"/>
    </location>
</feature>
<name>X0UPB2_9ZZZZ</name>
<comment type="caution">
    <text evidence="4">The sequence shown here is derived from an EMBL/GenBank/DDBJ whole genome shotgun (WGS) entry which is preliminary data.</text>
</comment>
<dbReference type="InterPro" id="IPR029061">
    <property type="entry name" value="THDP-binding"/>
</dbReference>